<keyword evidence="1" id="KW-0472">Membrane</keyword>
<reference evidence="2" key="1">
    <citation type="submission" date="2015-02" db="EMBL/GenBank/DDBJ databases">
        <title>Genome Assembly of Bacillaceae bacterium MTCC 8252.</title>
        <authorList>
            <person name="Verma A."/>
            <person name="Khatri I."/>
            <person name="Mual P."/>
            <person name="Subramanian S."/>
            <person name="Krishnamurthi S."/>
        </authorList>
    </citation>
    <scope>NUCLEOTIDE SEQUENCE [LARGE SCALE GENOMIC DNA]</scope>
    <source>
        <strain evidence="2">MTCC 8252</strain>
    </source>
</reference>
<organism evidence="2 3">
    <name type="scientific">Bacillus thermotolerans</name>
    <name type="common">Quasibacillus thermotolerans</name>
    <dbReference type="NCBI Taxonomy" id="1221996"/>
    <lineage>
        <taxon>Bacteria</taxon>
        <taxon>Bacillati</taxon>
        <taxon>Bacillota</taxon>
        <taxon>Bacilli</taxon>
        <taxon>Bacillales</taxon>
        <taxon>Bacillaceae</taxon>
        <taxon>Bacillus</taxon>
    </lineage>
</organism>
<dbReference type="AlphaFoldDB" id="A0A0F5HVD2"/>
<comment type="caution">
    <text evidence="2">The sequence shown here is derived from an EMBL/GenBank/DDBJ whole genome shotgun (WGS) entry which is preliminary data.</text>
</comment>
<evidence type="ECO:0008006" key="4">
    <source>
        <dbReference type="Google" id="ProtNLM"/>
    </source>
</evidence>
<name>A0A0F5HVD2_BACTR</name>
<proteinExistence type="predicted"/>
<dbReference type="InterPro" id="IPR025428">
    <property type="entry name" value="Spore_YhaL"/>
</dbReference>
<dbReference type="STRING" id="1221996.QY95_01429"/>
<dbReference type="EMBL" id="JWIR02000029">
    <property type="protein sequence ID" value="KKB40434.1"/>
    <property type="molecule type" value="Genomic_DNA"/>
</dbReference>
<keyword evidence="1" id="KW-1133">Transmembrane helix</keyword>
<dbReference type="Proteomes" id="UP000031563">
    <property type="component" value="Unassembled WGS sequence"/>
</dbReference>
<dbReference type="Pfam" id="PF14147">
    <property type="entry name" value="Spore_YhaL"/>
    <property type="match status" value="1"/>
</dbReference>
<protein>
    <recommendedName>
        <fullName evidence="4">SigE-dependent sporulation protein</fullName>
    </recommendedName>
</protein>
<sequence length="62" mass="7313">MMTLPVWVYVVVAGIILSAIMAVKTSRDEKKVDEEFIEKEGQVYIKRMEREREEKARQKAVR</sequence>
<accession>A0A0F5I426</accession>
<evidence type="ECO:0000313" key="3">
    <source>
        <dbReference type="Proteomes" id="UP000031563"/>
    </source>
</evidence>
<keyword evidence="3" id="KW-1185">Reference proteome</keyword>
<feature type="transmembrane region" description="Helical" evidence="1">
    <location>
        <begin position="6"/>
        <end position="23"/>
    </location>
</feature>
<accession>A0A0F5HVD2</accession>
<keyword evidence="1" id="KW-0812">Transmembrane</keyword>
<evidence type="ECO:0000313" key="2">
    <source>
        <dbReference type="EMBL" id="KKB40434.1"/>
    </source>
</evidence>
<gene>
    <name evidence="2" type="ORF">QY95_01429</name>
</gene>
<evidence type="ECO:0000256" key="1">
    <source>
        <dbReference type="SAM" id="Phobius"/>
    </source>
</evidence>